<feature type="region of interest" description="Disordered" evidence="3">
    <location>
        <begin position="1"/>
        <end position="69"/>
    </location>
</feature>
<feature type="region of interest" description="Disordered" evidence="3">
    <location>
        <begin position="108"/>
        <end position="128"/>
    </location>
</feature>
<keyword evidence="5" id="KW-0418">Kinase</keyword>
<keyword evidence="4" id="KW-0472">Membrane</keyword>
<name>A0A9N8E7T5_9STRA</name>
<dbReference type="AlphaFoldDB" id="A0A9N8E7T5"/>
<accession>A0A9N8E7T5</accession>
<keyword evidence="1" id="KW-0433">Leucine-rich repeat</keyword>
<keyword evidence="4" id="KW-1133">Transmembrane helix</keyword>
<reference evidence="5" key="1">
    <citation type="submission" date="2020-06" db="EMBL/GenBank/DDBJ databases">
        <authorList>
            <consortium name="Plant Systems Biology data submission"/>
        </authorList>
    </citation>
    <scope>NUCLEOTIDE SEQUENCE</scope>
    <source>
        <strain evidence="5">D6</strain>
    </source>
</reference>
<evidence type="ECO:0000256" key="1">
    <source>
        <dbReference type="ARBA" id="ARBA00022614"/>
    </source>
</evidence>
<feature type="region of interest" description="Disordered" evidence="3">
    <location>
        <begin position="253"/>
        <end position="290"/>
    </location>
</feature>
<dbReference type="InterPro" id="IPR050647">
    <property type="entry name" value="Plant_LRR-RLKs"/>
</dbReference>
<feature type="region of interest" description="Disordered" evidence="3">
    <location>
        <begin position="144"/>
        <end position="204"/>
    </location>
</feature>
<dbReference type="SUPFAM" id="SSF52058">
    <property type="entry name" value="L domain-like"/>
    <property type="match status" value="1"/>
</dbReference>
<feature type="compositionally biased region" description="Polar residues" evidence="3">
    <location>
        <begin position="164"/>
        <end position="174"/>
    </location>
</feature>
<organism evidence="5 6">
    <name type="scientific">Seminavis robusta</name>
    <dbReference type="NCBI Taxonomy" id="568900"/>
    <lineage>
        <taxon>Eukaryota</taxon>
        <taxon>Sar</taxon>
        <taxon>Stramenopiles</taxon>
        <taxon>Ochrophyta</taxon>
        <taxon>Bacillariophyta</taxon>
        <taxon>Bacillariophyceae</taxon>
        <taxon>Bacillariophycidae</taxon>
        <taxon>Naviculales</taxon>
        <taxon>Naviculaceae</taxon>
        <taxon>Seminavis</taxon>
    </lineage>
</organism>
<evidence type="ECO:0000256" key="4">
    <source>
        <dbReference type="SAM" id="Phobius"/>
    </source>
</evidence>
<keyword evidence="5" id="KW-0808">Transferase</keyword>
<dbReference type="PANTHER" id="PTHR48056">
    <property type="entry name" value="LRR RECEPTOR-LIKE SERINE/THREONINE-PROTEIN KINASE-RELATED"/>
    <property type="match status" value="1"/>
</dbReference>
<evidence type="ECO:0000313" key="5">
    <source>
        <dbReference type="EMBL" id="CAB9516337.1"/>
    </source>
</evidence>
<keyword evidence="6" id="KW-1185">Reference proteome</keyword>
<proteinExistence type="predicted"/>
<evidence type="ECO:0000256" key="2">
    <source>
        <dbReference type="ARBA" id="ARBA00022737"/>
    </source>
</evidence>
<evidence type="ECO:0000313" key="6">
    <source>
        <dbReference type="Proteomes" id="UP001153069"/>
    </source>
</evidence>
<keyword evidence="5" id="KW-0675">Receptor</keyword>
<evidence type="ECO:0000256" key="3">
    <source>
        <dbReference type="SAM" id="MobiDB-lite"/>
    </source>
</evidence>
<dbReference type="GO" id="GO:0016301">
    <property type="term" value="F:kinase activity"/>
    <property type="evidence" value="ECO:0007669"/>
    <property type="project" value="UniProtKB-KW"/>
</dbReference>
<feature type="region of interest" description="Disordered" evidence="3">
    <location>
        <begin position="447"/>
        <end position="485"/>
    </location>
</feature>
<gene>
    <name evidence="5" type="ORF">SEMRO_775_G200840.1</name>
</gene>
<sequence>MNSEEHCNANANLSIGEEEKQEVSLSSTEKSNAVGAVGAAGTGTTDMKQQPSLGIPGAFPSNGQPKTLGKIFETVSNTTTPSSTTSKSNSKVTLGKVFELQVATLAPTASTSTTCSMHKSGLKEGCKKNDNLKRKERGLVIAGALQTARQDEDKDKDEDDALPVSTTSMHSASAFSLPEPQSLPSPPTVQQQQSQPGAFPQAPFGVTVDPLSYLNEPQTEYYYNDNGNDMDCTNDNGNAVTSSSLHMNEEQRMEEGLVEAKPVPDDDENTARPTAEPYHNHTKRPSQETLQQDLHAKERMAVIVVAVVGLILVLVLVTTLVVVASTKDDLNSNSNSPAILNGSEVPTTAAPTSWQWDLPFPIPDFVQEEIRSDYNMYMYDSDNDNNNNTISSSTVTNANKSPQTRAYEWMKQDPAMLMETSTTSRWVQRFVLATLYYSTRGEEWTHQGGGTVTVTLGQGPLSGDAPQQQQQPTGQGQGGRPPATNQIRYFNVTSDPWLSYGINTTECNWFSPAFTERETACFSNNHNNNNDTINGGSNSMYQVLDASRNNLQGSMPQEIGLLSSLESLNLGWNPQLVGPIVTQIGQLTSLREIVINSCSLTGSVPKEIGLLNQTLEICSLLDNDFRGTLPREFWALTNLKEIKLGQTQLSGSIPEDKIGLFSNLQIFMVGRTLISGQLPSSIGRLSNNLQVLDVQKTRGTSLSSSSSSLTGTLPTQLGRLGNVTRFLAAGNWGVQGVLPSEIGTMSRLRSLNLEDMPGLSGPIPPELGNLNLNHLKIKGTSLTGTIPPSLCGVRELTVDCSDKLCGCHCPCATN</sequence>
<comment type="caution">
    <text evidence="5">The sequence shown here is derived from an EMBL/GenBank/DDBJ whole genome shotgun (WGS) entry which is preliminary data.</text>
</comment>
<dbReference type="EMBL" id="CAICTM010000774">
    <property type="protein sequence ID" value="CAB9516337.1"/>
    <property type="molecule type" value="Genomic_DNA"/>
</dbReference>
<protein>
    <submittedName>
        <fullName evidence="5">LRR receptor-like serine threonine-protein kinase</fullName>
    </submittedName>
</protein>
<keyword evidence="2" id="KW-0677">Repeat</keyword>
<feature type="compositionally biased region" description="Low complexity" evidence="3">
    <location>
        <begin position="188"/>
        <end position="204"/>
    </location>
</feature>
<feature type="compositionally biased region" description="Low complexity" evidence="3">
    <location>
        <begin position="33"/>
        <end position="45"/>
    </location>
</feature>
<dbReference type="Proteomes" id="UP001153069">
    <property type="component" value="Unassembled WGS sequence"/>
</dbReference>
<dbReference type="Gene3D" id="3.80.10.10">
    <property type="entry name" value="Ribonuclease Inhibitor"/>
    <property type="match status" value="3"/>
</dbReference>
<keyword evidence="4" id="KW-0812">Transmembrane</keyword>
<feature type="transmembrane region" description="Helical" evidence="4">
    <location>
        <begin position="300"/>
        <end position="324"/>
    </location>
</feature>
<dbReference type="InterPro" id="IPR032675">
    <property type="entry name" value="LRR_dom_sf"/>
</dbReference>